<evidence type="ECO:0000256" key="3">
    <source>
        <dbReference type="ARBA" id="ARBA00022833"/>
    </source>
</evidence>
<name>A0A392PSW9_9FABA</name>
<dbReference type="SUPFAM" id="SSF57850">
    <property type="entry name" value="RING/U-box"/>
    <property type="match status" value="1"/>
</dbReference>
<evidence type="ECO:0000256" key="2">
    <source>
        <dbReference type="ARBA" id="ARBA00022771"/>
    </source>
</evidence>
<evidence type="ECO:0000259" key="5">
    <source>
        <dbReference type="PROSITE" id="PS50089"/>
    </source>
</evidence>
<keyword evidence="7" id="KW-1185">Reference proteome</keyword>
<dbReference type="Proteomes" id="UP000265520">
    <property type="component" value="Unassembled WGS sequence"/>
</dbReference>
<keyword evidence="2 4" id="KW-0863">Zinc-finger</keyword>
<reference evidence="6 7" key="1">
    <citation type="journal article" date="2018" name="Front. Plant Sci.">
        <title>Red Clover (Trifolium pratense) and Zigzag Clover (T. medium) - A Picture of Genomic Similarities and Differences.</title>
        <authorList>
            <person name="Dluhosova J."/>
            <person name="Istvanek J."/>
            <person name="Nedelnik J."/>
            <person name="Repkova J."/>
        </authorList>
    </citation>
    <scope>NUCLEOTIDE SEQUENCE [LARGE SCALE GENOMIC DNA]</scope>
    <source>
        <strain evidence="7">cv. 10/8</strain>
        <tissue evidence="6">Leaf</tissue>
    </source>
</reference>
<dbReference type="InterPro" id="IPR045134">
    <property type="entry name" value="UHRF1/2-like"/>
</dbReference>
<dbReference type="GO" id="GO:0061630">
    <property type="term" value="F:ubiquitin protein ligase activity"/>
    <property type="evidence" value="ECO:0007669"/>
    <property type="project" value="TreeGrafter"/>
</dbReference>
<evidence type="ECO:0000313" key="6">
    <source>
        <dbReference type="EMBL" id="MCI15193.1"/>
    </source>
</evidence>
<evidence type="ECO:0000256" key="1">
    <source>
        <dbReference type="ARBA" id="ARBA00022723"/>
    </source>
</evidence>
<dbReference type="InterPro" id="IPR027370">
    <property type="entry name" value="Znf-RING_euk"/>
</dbReference>
<dbReference type="EMBL" id="LXQA010095389">
    <property type="protein sequence ID" value="MCI15193.1"/>
    <property type="molecule type" value="Genomic_DNA"/>
</dbReference>
<accession>A0A392PSW9</accession>
<comment type="caution">
    <text evidence="6">The sequence shown here is derived from an EMBL/GenBank/DDBJ whole genome shotgun (WGS) entry which is preliminary data.</text>
</comment>
<dbReference type="GO" id="GO:0008270">
    <property type="term" value="F:zinc ion binding"/>
    <property type="evidence" value="ECO:0007669"/>
    <property type="project" value="UniProtKB-KW"/>
</dbReference>
<dbReference type="InterPro" id="IPR001841">
    <property type="entry name" value="Znf_RING"/>
</dbReference>
<feature type="domain" description="RING-type" evidence="5">
    <location>
        <begin position="3"/>
        <end position="61"/>
    </location>
</feature>
<dbReference type="AlphaFoldDB" id="A0A392PSW9"/>
<dbReference type="GO" id="GO:0016567">
    <property type="term" value="P:protein ubiquitination"/>
    <property type="evidence" value="ECO:0007669"/>
    <property type="project" value="TreeGrafter"/>
</dbReference>
<sequence>FGCNICHKVLASPLTTPCAHNFCKACLDGAFSGQSYIRNRTTQNGRSLRTKKNIMKCPTCSTDIADYLQNPQDLYLLE</sequence>
<dbReference type="Gene3D" id="3.30.40.10">
    <property type="entry name" value="Zinc/RING finger domain, C3HC4 (zinc finger)"/>
    <property type="match status" value="1"/>
</dbReference>
<dbReference type="PROSITE" id="PS00518">
    <property type="entry name" value="ZF_RING_1"/>
    <property type="match status" value="1"/>
</dbReference>
<proteinExistence type="predicted"/>
<dbReference type="GO" id="GO:0044027">
    <property type="term" value="P:negative regulation of gene expression via chromosomal CpG island methylation"/>
    <property type="evidence" value="ECO:0007669"/>
    <property type="project" value="TreeGrafter"/>
</dbReference>
<keyword evidence="1" id="KW-0479">Metal-binding</keyword>
<dbReference type="Pfam" id="PF13445">
    <property type="entry name" value="zf-RING_UBOX"/>
    <property type="match status" value="1"/>
</dbReference>
<organism evidence="6 7">
    <name type="scientific">Trifolium medium</name>
    <dbReference type="NCBI Taxonomy" id="97028"/>
    <lineage>
        <taxon>Eukaryota</taxon>
        <taxon>Viridiplantae</taxon>
        <taxon>Streptophyta</taxon>
        <taxon>Embryophyta</taxon>
        <taxon>Tracheophyta</taxon>
        <taxon>Spermatophyta</taxon>
        <taxon>Magnoliopsida</taxon>
        <taxon>eudicotyledons</taxon>
        <taxon>Gunneridae</taxon>
        <taxon>Pentapetalae</taxon>
        <taxon>rosids</taxon>
        <taxon>fabids</taxon>
        <taxon>Fabales</taxon>
        <taxon>Fabaceae</taxon>
        <taxon>Papilionoideae</taxon>
        <taxon>50 kb inversion clade</taxon>
        <taxon>NPAAA clade</taxon>
        <taxon>Hologalegina</taxon>
        <taxon>IRL clade</taxon>
        <taxon>Trifolieae</taxon>
        <taxon>Trifolium</taxon>
    </lineage>
</organism>
<dbReference type="PROSITE" id="PS50089">
    <property type="entry name" value="ZF_RING_2"/>
    <property type="match status" value="1"/>
</dbReference>
<dbReference type="PANTHER" id="PTHR14140:SF27">
    <property type="entry name" value="OS04G0289800 PROTEIN"/>
    <property type="match status" value="1"/>
</dbReference>
<keyword evidence="3" id="KW-0862">Zinc</keyword>
<protein>
    <submittedName>
        <fullName evidence="6">E3 ubiquitin-protein ligase ORTHRUS 2-like</fullName>
    </submittedName>
</protein>
<evidence type="ECO:0000313" key="7">
    <source>
        <dbReference type="Proteomes" id="UP000265520"/>
    </source>
</evidence>
<dbReference type="InterPro" id="IPR017907">
    <property type="entry name" value="Znf_RING_CS"/>
</dbReference>
<evidence type="ECO:0000256" key="4">
    <source>
        <dbReference type="PROSITE-ProRule" id="PRU00175"/>
    </source>
</evidence>
<dbReference type="SMART" id="SM00184">
    <property type="entry name" value="RING"/>
    <property type="match status" value="1"/>
</dbReference>
<dbReference type="InterPro" id="IPR013083">
    <property type="entry name" value="Znf_RING/FYVE/PHD"/>
</dbReference>
<dbReference type="PANTHER" id="PTHR14140">
    <property type="entry name" value="E3 UBIQUITIN-PROTEIN LIGASE UHRF-RELATED"/>
    <property type="match status" value="1"/>
</dbReference>
<feature type="non-terminal residue" evidence="6">
    <location>
        <position position="1"/>
    </location>
</feature>